<evidence type="ECO:0000259" key="2">
    <source>
        <dbReference type="Pfam" id="PF03478"/>
    </source>
</evidence>
<dbReference type="Pfam" id="PF03478">
    <property type="entry name" value="Beta-prop_KIB1-4"/>
    <property type="match status" value="1"/>
</dbReference>
<sequence>MTSGEKRSHTSYPSWVSLPPELLAAIVDRLDITSSIRLSAVCTSWATAIRPHLPTIPPLRPDQHSHPWLLLSARNSETVPDRSTDLAFYDLLSNTSFSVPTSIPSLCRHNWLSSNKGWLLTCDPEIQLHLVKPLTGAHILLPFNALRGNLWSKVILHRTPDCAGGFLAIGLLMYELLVFTETGVKRLTASNRKPYLDAVVYEDKLYALTNGTLQCWDLVDSSFKGEMNIICGLRGLWMLKRCLVKWRGGLLMLCMFKEKSFGDYIAPTKVSLYKLNLRDAAPAHLLSPVTSIQDDAVFIGNRYSFVVPTLGLDKIKMRGNCIYFSSDVCGDPKDLCSKSCAFRVFDLGDTTFKPCYHLDTSIHLPPPIAMFLPY</sequence>
<dbReference type="AlphaFoldDB" id="A0AAV8BNW8"/>
<dbReference type="SUPFAM" id="SSF81383">
    <property type="entry name" value="F-box domain"/>
    <property type="match status" value="1"/>
</dbReference>
<name>A0AAV8BNW8_9POAL</name>
<reference evidence="3" key="1">
    <citation type="submission" date="2022-08" db="EMBL/GenBank/DDBJ databases">
        <authorList>
            <person name="Marques A."/>
        </authorList>
    </citation>
    <scope>NUCLEOTIDE SEQUENCE</scope>
    <source>
        <strain evidence="3">RhyPub2mFocal</strain>
        <tissue evidence="3">Leaves</tissue>
    </source>
</reference>
<evidence type="ECO:0000313" key="4">
    <source>
        <dbReference type="Proteomes" id="UP001140206"/>
    </source>
</evidence>
<evidence type="ECO:0000259" key="1">
    <source>
        <dbReference type="Pfam" id="PF00646"/>
    </source>
</evidence>
<gene>
    <name evidence="3" type="ORF">LUZ62_001046</name>
</gene>
<keyword evidence="4" id="KW-1185">Reference proteome</keyword>
<comment type="caution">
    <text evidence="3">The sequence shown here is derived from an EMBL/GenBank/DDBJ whole genome shotgun (WGS) entry which is preliminary data.</text>
</comment>
<dbReference type="Proteomes" id="UP001140206">
    <property type="component" value="Unassembled WGS sequence"/>
</dbReference>
<proteinExistence type="predicted"/>
<accession>A0AAV8BNW8</accession>
<dbReference type="InterPro" id="IPR001810">
    <property type="entry name" value="F-box_dom"/>
</dbReference>
<feature type="domain" description="F-box" evidence="1">
    <location>
        <begin position="15"/>
        <end position="50"/>
    </location>
</feature>
<dbReference type="Pfam" id="PF00646">
    <property type="entry name" value="F-box"/>
    <property type="match status" value="1"/>
</dbReference>
<dbReference type="PANTHER" id="PTHR44259">
    <property type="entry name" value="OS07G0183000 PROTEIN-RELATED"/>
    <property type="match status" value="1"/>
</dbReference>
<dbReference type="PANTHER" id="PTHR44259:SF114">
    <property type="entry name" value="OS06G0707300 PROTEIN"/>
    <property type="match status" value="1"/>
</dbReference>
<dbReference type="InterPro" id="IPR050942">
    <property type="entry name" value="F-box_BR-signaling"/>
</dbReference>
<organism evidence="3 4">
    <name type="scientific">Rhynchospora pubera</name>
    <dbReference type="NCBI Taxonomy" id="906938"/>
    <lineage>
        <taxon>Eukaryota</taxon>
        <taxon>Viridiplantae</taxon>
        <taxon>Streptophyta</taxon>
        <taxon>Embryophyta</taxon>
        <taxon>Tracheophyta</taxon>
        <taxon>Spermatophyta</taxon>
        <taxon>Magnoliopsida</taxon>
        <taxon>Liliopsida</taxon>
        <taxon>Poales</taxon>
        <taxon>Cyperaceae</taxon>
        <taxon>Cyperoideae</taxon>
        <taxon>Rhynchosporeae</taxon>
        <taxon>Rhynchospora</taxon>
    </lineage>
</organism>
<dbReference type="EMBL" id="JAMFTS010000009">
    <property type="protein sequence ID" value="KAJ4744907.1"/>
    <property type="molecule type" value="Genomic_DNA"/>
</dbReference>
<evidence type="ECO:0000313" key="3">
    <source>
        <dbReference type="EMBL" id="KAJ4744907.1"/>
    </source>
</evidence>
<protein>
    <submittedName>
        <fullName evidence="3">F-box domain containing protein</fullName>
    </submittedName>
</protein>
<dbReference type="InterPro" id="IPR005174">
    <property type="entry name" value="KIB1-4_b-propeller"/>
</dbReference>
<dbReference type="InterPro" id="IPR036047">
    <property type="entry name" value="F-box-like_dom_sf"/>
</dbReference>
<dbReference type="Gene3D" id="1.20.1280.50">
    <property type="match status" value="1"/>
</dbReference>
<feature type="domain" description="KIB1-4 beta-propeller" evidence="2">
    <location>
        <begin position="97"/>
        <end position="335"/>
    </location>
</feature>